<evidence type="ECO:0000259" key="3">
    <source>
        <dbReference type="Pfam" id="PF13556"/>
    </source>
</evidence>
<dbReference type="EMBL" id="JRZE01000006">
    <property type="protein sequence ID" value="KHF42943.1"/>
    <property type="molecule type" value="Genomic_DNA"/>
</dbReference>
<accession>A0A837D5B0</accession>
<reference evidence="5 6" key="1">
    <citation type="submission" date="2014-10" db="EMBL/GenBank/DDBJ databases">
        <title>Genome sequence of Micropolyspora internatus JCM3315.</title>
        <authorList>
            <person name="Shin S.-K."/>
            <person name="Yi H."/>
        </authorList>
    </citation>
    <scope>NUCLEOTIDE SEQUENCE [LARGE SCALE GENOMIC DNA]</scope>
    <source>
        <strain evidence="5 6">JCM 3315</strain>
    </source>
</reference>
<dbReference type="Gene3D" id="1.10.10.2840">
    <property type="entry name" value="PucR C-terminal helix-turn-helix domain"/>
    <property type="match status" value="1"/>
</dbReference>
<name>A0A837D5B0_9PSEU</name>
<evidence type="ECO:0000259" key="4">
    <source>
        <dbReference type="Pfam" id="PF17853"/>
    </source>
</evidence>
<dbReference type="InterPro" id="IPR051448">
    <property type="entry name" value="CdaR-like_regulators"/>
</dbReference>
<sequence length="501" mass="53833">MRWLVEQRKLGLRIAGGEAGIDRPIVWAHSIELADPVPWLRGGELVLTTGLRLPDSAAQRRRYVQRLHEAGAAALGFGVGLSHARIPPELVEAADEFGLPLLEVPLSTPFLAITKTITDRLAEQEYEGVVRASRAQPRMTRAALRGGAPAVVRELATASDATVLLCDQRGAPLAAHPPETADLLPSLLAEVTATGEETTVTSSGAQGVVAAHTIRVGRRVHGRLLLVAQRPLTSVDHVMLGHAASLIALEQEKPLRLREAQNRLNTLVLSLSLEGKLDEATARRHWRDAGFPADAELVVLVVRGAAPQQAVGAVDRLLSEKDLPCFAVPREDSVIVVVPSATVARSVGERIATELRPSPVSGSARAADLSELATAVRQAETAAGVAGARGAPLVEFDSLAGRTLLENPETRAVLETLAESRLRPLVDSDRRTGTDLVATLRAFLEHNGQWEAASTALGVHRHTLRNRIERIERLLGVDLRSAHVRAELLLSLLARPGEQRR</sequence>
<evidence type="ECO:0000256" key="1">
    <source>
        <dbReference type="ARBA" id="ARBA00006754"/>
    </source>
</evidence>
<dbReference type="Pfam" id="PF17853">
    <property type="entry name" value="GGDEF_2"/>
    <property type="match status" value="1"/>
</dbReference>
<dbReference type="PANTHER" id="PTHR33744">
    <property type="entry name" value="CARBOHYDRATE DIACID REGULATOR"/>
    <property type="match status" value="1"/>
</dbReference>
<feature type="domain" description="PucR C-terminal helix-turn-helix" evidence="3">
    <location>
        <begin position="436"/>
        <end position="494"/>
    </location>
</feature>
<feature type="domain" description="CdaR GGDEF-like" evidence="4">
    <location>
        <begin position="275"/>
        <end position="383"/>
    </location>
</feature>
<evidence type="ECO:0000313" key="5">
    <source>
        <dbReference type="EMBL" id="KHF42943.1"/>
    </source>
</evidence>
<dbReference type="AlphaFoldDB" id="A0A837D5B0"/>
<dbReference type="InterPro" id="IPR042070">
    <property type="entry name" value="PucR_C-HTH_sf"/>
</dbReference>
<evidence type="ECO:0008006" key="7">
    <source>
        <dbReference type="Google" id="ProtNLM"/>
    </source>
</evidence>
<comment type="similarity">
    <text evidence="1">Belongs to the CdaR family.</text>
</comment>
<dbReference type="Pfam" id="PF13556">
    <property type="entry name" value="HTH_30"/>
    <property type="match status" value="1"/>
</dbReference>
<proteinExistence type="inferred from homology"/>
<dbReference type="InterPro" id="IPR012914">
    <property type="entry name" value="PucR_dom"/>
</dbReference>
<dbReference type="PANTHER" id="PTHR33744:SF1">
    <property type="entry name" value="DNA-BINDING TRANSCRIPTIONAL ACTIVATOR ADER"/>
    <property type="match status" value="1"/>
</dbReference>
<dbReference type="InterPro" id="IPR041522">
    <property type="entry name" value="CdaR_GGDEF"/>
</dbReference>
<dbReference type="InterPro" id="IPR025736">
    <property type="entry name" value="PucR_C-HTH_dom"/>
</dbReference>
<dbReference type="Proteomes" id="UP000030848">
    <property type="component" value="Unassembled WGS sequence"/>
</dbReference>
<gene>
    <name evidence="5" type="ORF">MINT15_31450</name>
</gene>
<organism evidence="5 6">
    <name type="scientific">Saccharomonospora viridis</name>
    <dbReference type="NCBI Taxonomy" id="1852"/>
    <lineage>
        <taxon>Bacteria</taxon>
        <taxon>Bacillati</taxon>
        <taxon>Actinomycetota</taxon>
        <taxon>Actinomycetes</taxon>
        <taxon>Pseudonocardiales</taxon>
        <taxon>Pseudonocardiaceae</taxon>
        <taxon>Saccharomonospora</taxon>
    </lineage>
</organism>
<comment type="caution">
    <text evidence="5">The sequence shown here is derived from an EMBL/GenBank/DDBJ whole genome shotgun (WGS) entry which is preliminary data.</text>
</comment>
<evidence type="ECO:0000313" key="6">
    <source>
        <dbReference type="Proteomes" id="UP000030848"/>
    </source>
</evidence>
<protein>
    <recommendedName>
        <fullName evidence="7">Purine catabolism regulatory protein</fullName>
    </recommendedName>
</protein>
<feature type="domain" description="Purine catabolism PurC-like" evidence="2">
    <location>
        <begin position="6"/>
        <end position="120"/>
    </location>
</feature>
<dbReference type="Pfam" id="PF07905">
    <property type="entry name" value="PucR"/>
    <property type="match status" value="1"/>
</dbReference>
<evidence type="ECO:0000259" key="2">
    <source>
        <dbReference type="Pfam" id="PF07905"/>
    </source>
</evidence>